<comment type="caution">
    <text evidence="1">The sequence shown here is derived from an EMBL/GenBank/DDBJ whole genome shotgun (WGS) entry which is preliminary data.</text>
</comment>
<dbReference type="RefSeq" id="WP_060108237.1">
    <property type="nucleotide sequence ID" value="NZ_LPEQ01000113.1"/>
</dbReference>
<proteinExistence type="predicted"/>
<accession>A0A105V4F8</accession>
<protein>
    <submittedName>
        <fullName evidence="1">Uncharacterized protein</fullName>
    </submittedName>
</protein>
<name>A0A105V4F8_9BURK</name>
<sequence>MAKPLFSHLLKGAFFLEVSMIPTTIAVQTDGGDIEAWVSGEDAAIAAEELRTRRHIANALLPIELSPTLPARLFVLCEVGGVRVFAANGEIPYARWQRVVHTASLRRARRH</sequence>
<keyword evidence="2" id="KW-1185">Reference proteome</keyword>
<dbReference type="Proteomes" id="UP000062317">
    <property type="component" value="Unassembled WGS sequence"/>
</dbReference>
<gene>
    <name evidence="1" type="ORF">WT27_13400</name>
</gene>
<dbReference type="AlphaFoldDB" id="A0A105V4F8"/>
<evidence type="ECO:0000313" key="2">
    <source>
        <dbReference type="Proteomes" id="UP000062317"/>
    </source>
</evidence>
<organism evidence="1 2">
    <name type="scientific">Burkholderia territorii</name>
    <dbReference type="NCBI Taxonomy" id="1503055"/>
    <lineage>
        <taxon>Bacteria</taxon>
        <taxon>Pseudomonadati</taxon>
        <taxon>Pseudomonadota</taxon>
        <taxon>Betaproteobacteria</taxon>
        <taxon>Burkholderiales</taxon>
        <taxon>Burkholderiaceae</taxon>
        <taxon>Burkholderia</taxon>
        <taxon>Burkholderia cepacia complex</taxon>
    </lineage>
</organism>
<dbReference type="EMBL" id="LPEQ01000113">
    <property type="protein sequence ID" value="KVV40916.1"/>
    <property type="molecule type" value="Genomic_DNA"/>
</dbReference>
<reference evidence="1 2" key="1">
    <citation type="submission" date="2015-11" db="EMBL/GenBank/DDBJ databases">
        <title>Expanding the genomic diversity of Burkholderia species for the development of highly accurate diagnostics.</title>
        <authorList>
            <person name="Sahl J."/>
            <person name="Keim P."/>
            <person name="Wagner D."/>
        </authorList>
    </citation>
    <scope>NUCLEOTIDE SEQUENCE [LARGE SCALE GENOMIC DNA]</scope>
    <source>
        <strain evidence="1 2">MSMB1301WGS</strain>
    </source>
</reference>
<evidence type="ECO:0000313" key="1">
    <source>
        <dbReference type="EMBL" id="KVV40916.1"/>
    </source>
</evidence>